<sequence>MSLVTLMTLNALNLSSDELLFLLVVSALLLEPFSDWTVGIVDVESTSLVVVTAAAGGGVFNFSAELEVDFLFLVFMVVVDIFCFFASGLMSSDGRPRFFLFVGVGVGVSSSSLSSESINSGDKYFIPFFVFLSHSIIHSHLC</sequence>
<feature type="transmembrane region" description="Helical" evidence="1">
    <location>
        <begin position="48"/>
        <end position="64"/>
    </location>
</feature>
<keyword evidence="1" id="KW-1133">Transmembrane helix</keyword>
<keyword evidence="1" id="KW-0812">Transmembrane</keyword>
<name>A0A076FEP4_9VIRU</name>
<dbReference type="RefSeq" id="YP_009051879.1">
    <property type="nucleotide sequence ID" value="NC_024692.1"/>
</dbReference>
<feature type="transmembrane region" description="Helical" evidence="1">
    <location>
        <begin position="20"/>
        <end position="41"/>
    </location>
</feature>
<evidence type="ECO:0000256" key="1">
    <source>
        <dbReference type="SAM" id="Phobius"/>
    </source>
</evidence>
<gene>
    <name evidence="2" type="ORF">PmNV_041</name>
</gene>
<dbReference type="KEGG" id="vg:20098347"/>
<dbReference type="GeneID" id="20098347"/>
<feature type="transmembrane region" description="Helical" evidence="1">
    <location>
        <begin position="70"/>
        <end position="91"/>
    </location>
</feature>
<dbReference type="EMBL" id="KJ184318">
    <property type="protein sequence ID" value="AII15829.1"/>
    <property type="molecule type" value="Genomic_DNA"/>
</dbReference>
<proteinExistence type="predicted"/>
<keyword evidence="3" id="KW-1185">Reference proteome</keyword>
<evidence type="ECO:0000313" key="3">
    <source>
        <dbReference type="Proteomes" id="UP000203413"/>
    </source>
</evidence>
<accession>A0A076FEP4</accession>
<keyword evidence="1" id="KW-0472">Membrane</keyword>
<dbReference type="Proteomes" id="UP000203413">
    <property type="component" value="Segment"/>
</dbReference>
<protein>
    <submittedName>
        <fullName evidence="2">Uncharacterized protein</fullName>
    </submittedName>
</protein>
<reference evidence="2 3" key="1">
    <citation type="journal article" date="2014" name="BMC Genomics">
        <title>The genome and occlusion bodies of marine Penaeus monodon nudivirus (PmNV, also known as MBV and PemoNPV) suggest that it should be assigned to a new nudivirus genus that is distinct from the terrestrial nudiviruses.</title>
        <authorList>
            <person name="Yang Y.T."/>
            <person name="Lee D.Y."/>
            <person name="Wang Y."/>
            <person name="Hu J.M."/>
            <person name="Li W.H."/>
            <person name="Leu J.H."/>
            <person name="Chang G.D."/>
            <person name="Ke H.M."/>
            <person name="Kang S.T."/>
            <person name="Lin S.S."/>
            <person name="Kou G.H."/>
            <person name="Lo C.F."/>
        </authorList>
    </citation>
    <scope>NUCLEOTIDE SEQUENCE [LARGE SCALE GENOMIC DNA]</scope>
    <source>
        <strain evidence="2">Indonesia</strain>
    </source>
</reference>
<evidence type="ECO:0000313" key="2">
    <source>
        <dbReference type="EMBL" id="AII15829.1"/>
    </source>
</evidence>
<organism evidence="2 3">
    <name type="scientific">Penaeus monodon nudivirus</name>
    <dbReference type="NCBI Taxonomy" id="1529056"/>
    <lineage>
        <taxon>Viruses</taxon>
        <taxon>Viruses incertae sedis</taxon>
        <taxon>Naldaviricetes</taxon>
        <taxon>Lefavirales</taxon>
        <taxon>Nudiviridae</taxon>
        <taxon>Gammanudivirus</taxon>
        <taxon>Gammanudivirus pemonodonis</taxon>
    </lineage>
</organism>